<keyword evidence="3" id="KW-1185">Reference proteome</keyword>
<dbReference type="GeneID" id="77727225"/>
<evidence type="ECO:0000313" key="3">
    <source>
        <dbReference type="Proteomes" id="UP001164286"/>
    </source>
</evidence>
<sequence length="178" mass="19370">MRSSSTFALFSAFLIAHLASASPILDVRDGSGFKITINYKGDVYIAGSKSYSNNTPGLPWPKSIFDGDNQSVTIVGVGENDDPASQGVPKEPSPITKLMFWYFGTDTKSAASNTKARRYGKCTLQLVDTEKKKMQGDAVFDLSPEDIAAAVRGNQAYYKSFVDKNVDMRCTDVDDVAQ</sequence>
<keyword evidence="1" id="KW-0732">Signal</keyword>
<dbReference type="AlphaFoldDB" id="A0AA38LPV2"/>
<organism evidence="2 3">
    <name type="scientific">Dioszegia hungarica</name>
    <dbReference type="NCBI Taxonomy" id="4972"/>
    <lineage>
        <taxon>Eukaryota</taxon>
        <taxon>Fungi</taxon>
        <taxon>Dikarya</taxon>
        <taxon>Basidiomycota</taxon>
        <taxon>Agaricomycotina</taxon>
        <taxon>Tremellomycetes</taxon>
        <taxon>Tremellales</taxon>
        <taxon>Bulleribasidiaceae</taxon>
        <taxon>Dioszegia</taxon>
    </lineage>
</organism>
<comment type="caution">
    <text evidence="2">The sequence shown here is derived from an EMBL/GenBank/DDBJ whole genome shotgun (WGS) entry which is preliminary data.</text>
</comment>
<proteinExistence type="predicted"/>
<name>A0AA38LPV2_9TREE</name>
<reference evidence="2" key="1">
    <citation type="journal article" date="2022" name="G3 (Bethesda)">
        <title>High quality genome of the basidiomycete yeast Dioszegia hungarica PDD-24b-2 isolated from cloud water.</title>
        <authorList>
            <person name="Jarrige D."/>
            <person name="Haridas S."/>
            <person name="Bleykasten-Grosshans C."/>
            <person name="Joly M."/>
            <person name="Nadalig T."/>
            <person name="Sancelme M."/>
            <person name="Vuilleumier S."/>
            <person name="Grigoriev I.V."/>
            <person name="Amato P."/>
            <person name="Bringel F."/>
        </authorList>
    </citation>
    <scope>NUCLEOTIDE SEQUENCE</scope>
    <source>
        <strain evidence="2">PDD-24b-2</strain>
    </source>
</reference>
<dbReference type="Proteomes" id="UP001164286">
    <property type="component" value="Unassembled WGS sequence"/>
</dbReference>
<dbReference type="EMBL" id="JAKWFO010000014">
    <property type="protein sequence ID" value="KAI9632517.1"/>
    <property type="molecule type" value="Genomic_DNA"/>
</dbReference>
<dbReference type="RefSeq" id="XP_052942294.1">
    <property type="nucleotide sequence ID" value="XM_053088020.1"/>
</dbReference>
<feature type="signal peptide" evidence="1">
    <location>
        <begin position="1"/>
        <end position="21"/>
    </location>
</feature>
<accession>A0AA38LPV2</accession>
<evidence type="ECO:0000313" key="2">
    <source>
        <dbReference type="EMBL" id="KAI9632517.1"/>
    </source>
</evidence>
<feature type="chain" id="PRO_5041326140" evidence="1">
    <location>
        <begin position="22"/>
        <end position="178"/>
    </location>
</feature>
<protein>
    <submittedName>
        <fullName evidence="2">Uncharacterized protein</fullName>
    </submittedName>
</protein>
<gene>
    <name evidence="2" type="ORF">MKK02DRAFT_30312</name>
</gene>
<evidence type="ECO:0000256" key="1">
    <source>
        <dbReference type="SAM" id="SignalP"/>
    </source>
</evidence>